<feature type="transmembrane region" description="Helical" evidence="1">
    <location>
        <begin position="102"/>
        <end position="120"/>
    </location>
</feature>
<gene>
    <name evidence="3" type="ORF">DEX24_04885</name>
</gene>
<keyword evidence="1" id="KW-0812">Transmembrane</keyword>
<dbReference type="EMBL" id="QFVR01000004">
    <property type="protein sequence ID" value="PWI26264.1"/>
    <property type="molecule type" value="Genomic_DNA"/>
</dbReference>
<dbReference type="InterPro" id="IPR043128">
    <property type="entry name" value="Rev_trsase/Diguanyl_cyclase"/>
</dbReference>
<evidence type="ECO:0000313" key="4">
    <source>
        <dbReference type="Proteomes" id="UP000245938"/>
    </source>
</evidence>
<feature type="transmembrane region" description="Helical" evidence="1">
    <location>
        <begin position="62"/>
        <end position="82"/>
    </location>
</feature>
<dbReference type="CDD" id="cd01949">
    <property type="entry name" value="GGDEF"/>
    <property type="match status" value="1"/>
</dbReference>
<dbReference type="OrthoDB" id="69083at2"/>
<proteinExistence type="predicted"/>
<evidence type="ECO:0000259" key="2">
    <source>
        <dbReference type="PROSITE" id="PS50887"/>
    </source>
</evidence>
<reference evidence="3 4" key="1">
    <citation type="submission" date="2018-05" db="EMBL/GenBank/DDBJ databases">
        <title>Kurthia sibirica genome sequence.</title>
        <authorList>
            <person name="Maclea K.S."/>
            <person name="Goen A.E."/>
        </authorList>
    </citation>
    <scope>NUCLEOTIDE SEQUENCE [LARGE SCALE GENOMIC DNA]</scope>
    <source>
        <strain evidence="3 4">ATCC 49154</strain>
    </source>
</reference>
<dbReference type="Proteomes" id="UP000245938">
    <property type="component" value="Unassembled WGS sequence"/>
</dbReference>
<dbReference type="InterPro" id="IPR000160">
    <property type="entry name" value="GGDEF_dom"/>
</dbReference>
<dbReference type="NCBIfam" id="TIGR00254">
    <property type="entry name" value="GGDEF"/>
    <property type="match status" value="1"/>
</dbReference>
<keyword evidence="4" id="KW-1185">Reference proteome</keyword>
<keyword evidence="1" id="KW-0472">Membrane</keyword>
<dbReference type="InterPro" id="IPR029787">
    <property type="entry name" value="Nucleotide_cyclase"/>
</dbReference>
<organism evidence="3 4">
    <name type="scientific">Kurthia sibirica</name>
    <dbReference type="NCBI Taxonomy" id="202750"/>
    <lineage>
        <taxon>Bacteria</taxon>
        <taxon>Bacillati</taxon>
        <taxon>Bacillota</taxon>
        <taxon>Bacilli</taxon>
        <taxon>Bacillales</taxon>
        <taxon>Caryophanaceae</taxon>
        <taxon>Kurthia</taxon>
    </lineage>
</organism>
<name>A0A2U3AP03_9BACL</name>
<dbReference type="RefSeq" id="WP_109305287.1">
    <property type="nucleotide sequence ID" value="NZ_BJUF01000016.1"/>
</dbReference>
<dbReference type="SMART" id="SM00267">
    <property type="entry name" value="GGDEF"/>
    <property type="match status" value="1"/>
</dbReference>
<feature type="transmembrane region" description="Helical" evidence="1">
    <location>
        <begin position="32"/>
        <end position="50"/>
    </location>
</feature>
<dbReference type="InterPro" id="IPR050469">
    <property type="entry name" value="Diguanylate_Cyclase"/>
</dbReference>
<evidence type="ECO:0000256" key="1">
    <source>
        <dbReference type="SAM" id="Phobius"/>
    </source>
</evidence>
<keyword evidence="1" id="KW-1133">Transmembrane helix</keyword>
<dbReference type="SUPFAM" id="SSF55073">
    <property type="entry name" value="Nucleotide cyclase"/>
    <property type="match status" value="1"/>
</dbReference>
<protein>
    <recommendedName>
        <fullName evidence="2">GGDEF domain-containing protein</fullName>
    </recommendedName>
</protein>
<dbReference type="PANTHER" id="PTHR45138">
    <property type="entry name" value="REGULATORY COMPONENTS OF SENSORY TRANSDUCTION SYSTEM"/>
    <property type="match status" value="1"/>
</dbReference>
<feature type="domain" description="GGDEF" evidence="2">
    <location>
        <begin position="255"/>
        <end position="392"/>
    </location>
</feature>
<feature type="transmembrane region" description="Helical" evidence="1">
    <location>
        <begin position="179"/>
        <end position="197"/>
    </location>
</feature>
<dbReference type="PROSITE" id="PS50887">
    <property type="entry name" value="GGDEF"/>
    <property type="match status" value="1"/>
</dbReference>
<sequence length="406" mass="47397">MHHQSEDPELPRTTTYDIKGAILQLNLNRLRFVSTMSLLIFSTMFAVNFYNHFISQSDTTNFILYAIPYSLAILINMLAFAYTTKRFNKKYPFKKNVETRTFFQYSYLIFMLLLSSIISFLDQIYFNHITIFILYLVLCCCAIIMPIKRFIVPVTLSSLITISSLMIDMSRFSSTKMMIIFIIFLVIILLVLNHLNYKIIHKTLLQQQLLMEERLHSQQLTKELQTAANTDELTNLANRRGYLHHIATFEMKLPMRITVLIIDIDFFKNYNDYYGHAYGDIVLAKVASTLHEISKDDQRFAVRWGGEEFLILLEDHSNEEIKQFYTDFITQIAHFNIEHMASDISKKLTFSVGGNSIYLENLDEINDCILQADDAQYVVKRSKKDDFLLLDDGLTIYISDDILNHC</sequence>
<dbReference type="AlphaFoldDB" id="A0A2U3AP03"/>
<accession>A0A2U3AP03</accession>
<dbReference type="GO" id="GO:0052621">
    <property type="term" value="F:diguanylate cyclase activity"/>
    <property type="evidence" value="ECO:0007669"/>
    <property type="project" value="TreeGrafter"/>
</dbReference>
<comment type="caution">
    <text evidence="3">The sequence shown here is derived from an EMBL/GenBank/DDBJ whole genome shotgun (WGS) entry which is preliminary data.</text>
</comment>
<dbReference type="PANTHER" id="PTHR45138:SF9">
    <property type="entry name" value="DIGUANYLATE CYCLASE DGCM-RELATED"/>
    <property type="match status" value="1"/>
</dbReference>
<dbReference type="Gene3D" id="3.30.70.270">
    <property type="match status" value="1"/>
</dbReference>
<dbReference type="Pfam" id="PF00990">
    <property type="entry name" value="GGDEF"/>
    <property type="match status" value="1"/>
</dbReference>
<evidence type="ECO:0000313" key="3">
    <source>
        <dbReference type="EMBL" id="PWI26264.1"/>
    </source>
</evidence>
<feature type="transmembrane region" description="Helical" evidence="1">
    <location>
        <begin position="126"/>
        <end position="145"/>
    </location>
</feature>